<dbReference type="Proteomes" id="UP000030152">
    <property type="component" value="Unassembled WGS sequence"/>
</dbReference>
<gene>
    <name evidence="1" type="ORF">Q765_11725</name>
</gene>
<accession>A0A0A2MD88</accession>
<organism evidence="1 2">
    <name type="scientific">Flavobacterium rivuli WB 3.3-2 = DSM 21788</name>
    <dbReference type="NCBI Taxonomy" id="1121895"/>
    <lineage>
        <taxon>Bacteria</taxon>
        <taxon>Pseudomonadati</taxon>
        <taxon>Bacteroidota</taxon>
        <taxon>Flavobacteriia</taxon>
        <taxon>Flavobacteriales</taxon>
        <taxon>Flavobacteriaceae</taxon>
        <taxon>Flavobacterium</taxon>
    </lineage>
</organism>
<dbReference type="AlphaFoldDB" id="A0A0A2MD88"/>
<keyword evidence="2" id="KW-1185">Reference proteome</keyword>
<dbReference type="EMBL" id="JRLX01000011">
    <property type="protein sequence ID" value="KGO86245.1"/>
    <property type="molecule type" value="Genomic_DNA"/>
</dbReference>
<name>A0A0A2MD88_9FLAO</name>
<dbReference type="STRING" id="1121895.GCA_000378485_00708"/>
<dbReference type="InterPro" id="IPR015068">
    <property type="entry name" value="DUF1877"/>
</dbReference>
<dbReference type="InterPro" id="IPR035944">
    <property type="entry name" value="YfbM-like_sf"/>
</dbReference>
<dbReference type="SUPFAM" id="SSF111069">
    <property type="entry name" value="Hypothetical protein yfbM"/>
    <property type="match status" value="1"/>
</dbReference>
<sequence length="175" mass="20205">MSQSASLYPITPAEFELLKQEANLDQLQGISFRAEVFEQNFEGLQYLLAKFFKGNDLEIINEIFSPTEFLGEEIDYTAIEFDEDFDEVEQPLFYVSPANVLAVNTLLQTVADDKFINLYDADELNANEVYPEIWHNDESDDQAFNKRHLSEGLRYLKQLFNEAAANGNYIFSFIE</sequence>
<dbReference type="eggNOG" id="ENOG503470K">
    <property type="taxonomic scope" value="Bacteria"/>
</dbReference>
<comment type="caution">
    <text evidence="1">The sequence shown here is derived from an EMBL/GenBank/DDBJ whole genome shotgun (WGS) entry which is preliminary data.</text>
</comment>
<dbReference type="RefSeq" id="WP_020211835.1">
    <property type="nucleotide sequence ID" value="NZ_JRLX01000011.1"/>
</dbReference>
<reference evidence="1 2" key="1">
    <citation type="submission" date="2013-09" db="EMBL/GenBank/DDBJ databases">
        <authorList>
            <person name="Zeng Z."/>
            <person name="Chen C."/>
        </authorList>
    </citation>
    <scope>NUCLEOTIDE SEQUENCE [LARGE SCALE GENOMIC DNA]</scope>
    <source>
        <strain evidence="1 2">WB 3.3-2</strain>
    </source>
</reference>
<protein>
    <recommendedName>
        <fullName evidence="3">DUF1877 domain-containing protein</fullName>
    </recommendedName>
</protein>
<proteinExistence type="predicted"/>
<evidence type="ECO:0008006" key="3">
    <source>
        <dbReference type="Google" id="ProtNLM"/>
    </source>
</evidence>
<evidence type="ECO:0000313" key="1">
    <source>
        <dbReference type="EMBL" id="KGO86245.1"/>
    </source>
</evidence>
<dbReference type="Pfam" id="PF08974">
    <property type="entry name" value="DUF1877"/>
    <property type="match status" value="1"/>
</dbReference>
<dbReference type="Gene3D" id="3.40.1760.10">
    <property type="entry name" value="YfbM-like super family"/>
    <property type="match status" value="1"/>
</dbReference>
<evidence type="ECO:0000313" key="2">
    <source>
        <dbReference type="Proteomes" id="UP000030152"/>
    </source>
</evidence>
<dbReference type="OrthoDB" id="656853at2"/>